<feature type="compositionally biased region" description="Basic residues" evidence="1">
    <location>
        <begin position="235"/>
        <end position="250"/>
    </location>
</feature>
<dbReference type="Pfam" id="PF05477">
    <property type="entry name" value="SURF2"/>
    <property type="match status" value="1"/>
</dbReference>
<evidence type="ECO:0008006" key="4">
    <source>
        <dbReference type="Google" id="ProtNLM"/>
    </source>
</evidence>
<reference evidence="3" key="1">
    <citation type="submission" date="2015-02" db="EMBL/GenBank/DDBJ databases">
        <title>Genome sequencing for Strongylocentrotus purpuratus.</title>
        <authorList>
            <person name="Murali S."/>
            <person name="Liu Y."/>
            <person name="Vee V."/>
            <person name="English A."/>
            <person name="Wang M."/>
            <person name="Skinner E."/>
            <person name="Han Y."/>
            <person name="Muzny D.M."/>
            <person name="Worley K.C."/>
            <person name="Gibbs R.A."/>
        </authorList>
    </citation>
    <scope>NUCLEOTIDE SEQUENCE</scope>
</reference>
<dbReference type="AlphaFoldDB" id="A0A7M7P7Y8"/>
<dbReference type="PANTHER" id="PTHR34348">
    <property type="entry name" value="SURFEIT LOCUS PROTEIN 2"/>
    <property type="match status" value="1"/>
</dbReference>
<organism evidence="2 3">
    <name type="scientific">Strongylocentrotus purpuratus</name>
    <name type="common">Purple sea urchin</name>
    <dbReference type="NCBI Taxonomy" id="7668"/>
    <lineage>
        <taxon>Eukaryota</taxon>
        <taxon>Metazoa</taxon>
        <taxon>Echinodermata</taxon>
        <taxon>Eleutherozoa</taxon>
        <taxon>Echinozoa</taxon>
        <taxon>Echinoidea</taxon>
        <taxon>Euechinoidea</taxon>
        <taxon>Echinacea</taxon>
        <taxon>Camarodonta</taxon>
        <taxon>Echinidea</taxon>
        <taxon>Strongylocentrotidae</taxon>
        <taxon>Strongylocentrotus</taxon>
    </lineage>
</organism>
<dbReference type="InParanoid" id="A0A7M7P7Y8"/>
<keyword evidence="3" id="KW-1185">Reference proteome</keyword>
<dbReference type="EnsemblMetazoa" id="XM_030991547">
    <property type="protein sequence ID" value="XP_030847407"/>
    <property type="gene ID" value="LOC105438265"/>
</dbReference>
<feature type="compositionally biased region" description="Basic residues" evidence="1">
    <location>
        <begin position="265"/>
        <end position="276"/>
    </location>
</feature>
<feature type="compositionally biased region" description="Polar residues" evidence="1">
    <location>
        <begin position="252"/>
        <end position="262"/>
    </location>
</feature>
<dbReference type="RefSeq" id="XP_030847407.1">
    <property type="nucleotide sequence ID" value="XM_030991547.1"/>
</dbReference>
<reference evidence="2" key="2">
    <citation type="submission" date="2021-01" db="UniProtKB">
        <authorList>
            <consortium name="EnsemblMetazoa"/>
        </authorList>
    </citation>
    <scope>IDENTIFICATION</scope>
</reference>
<name>A0A7M7P7Y8_STRPU</name>
<dbReference type="InterPro" id="IPR008833">
    <property type="entry name" value="Surf2"/>
</dbReference>
<evidence type="ECO:0000313" key="3">
    <source>
        <dbReference type="Proteomes" id="UP000007110"/>
    </source>
</evidence>
<dbReference type="OMA" id="QYEPYIV"/>
<evidence type="ECO:0000256" key="1">
    <source>
        <dbReference type="SAM" id="MobiDB-lite"/>
    </source>
</evidence>
<feature type="region of interest" description="Disordered" evidence="1">
    <location>
        <begin position="138"/>
        <end position="276"/>
    </location>
</feature>
<accession>A0A7M7P7Y8</accession>
<protein>
    <recommendedName>
        <fullName evidence="4">Surfeit locus protein 2</fullName>
    </recommendedName>
</protein>
<dbReference type="KEGG" id="spu:105438265"/>
<dbReference type="GeneID" id="105438265"/>
<feature type="compositionally biased region" description="Basic and acidic residues" evidence="1">
    <location>
        <begin position="144"/>
        <end position="155"/>
    </location>
</feature>
<evidence type="ECO:0000313" key="2">
    <source>
        <dbReference type="EnsemblMetazoa" id="XP_030847407"/>
    </source>
</evidence>
<sequence>MDSTTPSKDVVSTEVIDFIKIFPSLQIVDDDYSKIRKVKCCLTGHELPCRLTELETYTKGRRFKVAQDRDNDKFEKYKPHIVPSTKRGRENQIFCTLTVRHINRVPAHVERHVNGRRYKKALAKYEECQRLGTKFKPLARSKKRAEDSDSQEVKKYSHHANSDTSESEAESDDSMSDLYPREDFERLQEGGGEGATAAAAAESEEDDDDSDFEIENMDCGSHAPNESNPTPGSPSKRKKKSKKGGRRKIAKTQATQESQNGVTGKKTKKRQRTEKT</sequence>
<dbReference type="PANTHER" id="PTHR34348:SF1">
    <property type="entry name" value="SURFEIT LOCUS PROTEIN 2"/>
    <property type="match status" value="1"/>
</dbReference>
<dbReference type="Proteomes" id="UP000007110">
    <property type="component" value="Unassembled WGS sequence"/>
</dbReference>
<proteinExistence type="predicted"/>
<feature type="compositionally biased region" description="Acidic residues" evidence="1">
    <location>
        <begin position="165"/>
        <end position="175"/>
    </location>
</feature>
<dbReference type="OrthoDB" id="127285at2759"/>
<feature type="compositionally biased region" description="Acidic residues" evidence="1">
    <location>
        <begin position="202"/>
        <end position="216"/>
    </location>
</feature>
<feature type="compositionally biased region" description="Basic and acidic residues" evidence="1">
    <location>
        <begin position="179"/>
        <end position="188"/>
    </location>
</feature>